<dbReference type="PANTHER" id="PTHR38075:SF1">
    <property type="entry name" value="DUF4139 DOMAIN-CONTAINING PROTEIN"/>
    <property type="match status" value="1"/>
</dbReference>
<dbReference type="Proteomes" id="UP000247099">
    <property type="component" value="Unassembled WGS sequence"/>
</dbReference>
<dbReference type="Pfam" id="PF13598">
    <property type="entry name" value="DUF4139"/>
    <property type="match status" value="1"/>
</dbReference>
<feature type="domain" description="DUF4139" evidence="2">
    <location>
        <begin position="198"/>
        <end position="495"/>
    </location>
</feature>
<evidence type="ECO:0000256" key="1">
    <source>
        <dbReference type="SAM" id="SignalP"/>
    </source>
</evidence>
<sequence>MMKMKHLSLLPAAAVLFAGCMQAEPKDATEATGPAITVYNENFGVVRDRVPLDLSAGVSEASYSGVTSQLEPESVVLRDPSGKIDLSIVEQSYRGDPVDQTRLLQMFEGQTIDFYKTVGDEEVVVKGRVIRAPKLVMAKNPRGGQYQKNLEPIIEVDGQLLTRLPGEPLFPSLGDDSILEPTLSWKLFSSKAAKLEAQLSYLTDGMSWKSDYNLVLPEEGDVVSLTGWVSIENNTGTSFEEAKIKLIAGDVNKEKAQPPQSQMVYARAMASDALAAPEVETKKFDEFHMYSLPLATTLRDRETKQVEFVRAEKVQTKKLYVYDGFSGRFHGGRNTNPNYGTNSQPDVAIYREFKNSEENGLGVALPAGKTRFYRMDSDGQLEFTGENTIDHTPKNETIRVYLGNAFDLVGERTRTDFYKHPSRDLIRETYEIEIRNRSEGEVTVQVVENLFRWSNWEIQNPSQKFEKKDAQTIEFAVTVDPDGTRTVSYTVEYTW</sequence>
<evidence type="ECO:0000313" key="3">
    <source>
        <dbReference type="EMBL" id="PXA05576.1"/>
    </source>
</evidence>
<dbReference type="PROSITE" id="PS51257">
    <property type="entry name" value="PROKAR_LIPOPROTEIN"/>
    <property type="match status" value="1"/>
</dbReference>
<protein>
    <recommendedName>
        <fullName evidence="2">DUF4139 domain-containing protein</fullName>
    </recommendedName>
</protein>
<dbReference type="EMBL" id="QHJQ01000001">
    <property type="protein sequence ID" value="PXA05576.1"/>
    <property type="molecule type" value="Genomic_DNA"/>
</dbReference>
<evidence type="ECO:0000313" key="4">
    <source>
        <dbReference type="Proteomes" id="UP000247099"/>
    </source>
</evidence>
<evidence type="ECO:0000259" key="2">
    <source>
        <dbReference type="Pfam" id="PF13598"/>
    </source>
</evidence>
<keyword evidence="1" id="KW-0732">Signal</keyword>
<accession>A0A317ZJ09</accession>
<name>A0A317ZJ09_9BACT</name>
<feature type="signal peptide" evidence="1">
    <location>
        <begin position="1"/>
        <end position="23"/>
    </location>
</feature>
<feature type="chain" id="PRO_5016322980" description="DUF4139 domain-containing protein" evidence="1">
    <location>
        <begin position="24"/>
        <end position="495"/>
    </location>
</feature>
<dbReference type="InParanoid" id="A0A317ZJ09"/>
<comment type="caution">
    <text evidence="3">The sequence shown here is derived from an EMBL/GenBank/DDBJ whole genome shotgun (WGS) entry which is preliminary data.</text>
</comment>
<gene>
    <name evidence="3" type="ORF">DDZ13_01500</name>
</gene>
<dbReference type="PANTHER" id="PTHR38075">
    <property type="entry name" value="DUF4139 DOMAIN-CONTAINING PROTEIN"/>
    <property type="match status" value="1"/>
</dbReference>
<dbReference type="InterPro" id="IPR037291">
    <property type="entry name" value="DUF4139"/>
</dbReference>
<organism evidence="3 4">
    <name type="scientific">Coraliomargarita sinensis</name>
    <dbReference type="NCBI Taxonomy" id="2174842"/>
    <lineage>
        <taxon>Bacteria</taxon>
        <taxon>Pseudomonadati</taxon>
        <taxon>Verrucomicrobiota</taxon>
        <taxon>Opitutia</taxon>
        <taxon>Puniceicoccales</taxon>
        <taxon>Coraliomargaritaceae</taxon>
        <taxon>Coraliomargarita</taxon>
    </lineage>
</organism>
<dbReference type="AlphaFoldDB" id="A0A317ZJ09"/>
<keyword evidence="4" id="KW-1185">Reference proteome</keyword>
<reference evidence="3 4" key="1">
    <citation type="submission" date="2018-05" db="EMBL/GenBank/DDBJ databases">
        <title>Coraliomargarita sinensis sp. nov., isolated from a marine solar saltern.</title>
        <authorList>
            <person name="Zhou L.Y."/>
        </authorList>
    </citation>
    <scope>NUCLEOTIDE SEQUENCE [LARGE SCALE GENOMIC DNA]</scope>
    <source>
        <strain evidence="3 4">WN38</strain>
    </source>
</reference>
<proteinExistence type="predicted"/>